<dbReference type="InterPro" id="IPR036291">
    <property type="entry name" value="NAD(P)-bd_dom_sf"/>
</dbReference>
<dbReference type="SUPFAM" id="SSF51735">
    <property type="entry name" value="NAD(P)-binding Rossmann-fold domains"/>
    <property type="match status" value="1"/>
</dbReference>
<dbReference type="Proteomes" id="UP000676885">
    <property type="component" value="Chromosome"/>
</dbReference>
<keyword evidence="4" id="KW-1185">Reference proteome</keyword>
<accession>A0A975M314</accession>
<dbReference type="Gene3D" id="3.40.50.720">
    <property type="entry name" value="NAD(P)-binding Rossmann-like Domain"/>
    <property type="match status" value="1"/>
</dbReference>
<dbReference type="NCBIfam" id="NF005395">
    <property type="entry name" value="PRK06940.1"/>
    <property type="match status" value="1"/>
</dbReference>
<dbReference type="PRINTS" id="PR00081">
    <property type="entry name" value="GDHRDH"/>
</dbReference>
<evidence type="ECO:0000313" key="4">
    <source>
        <dbReference type="Proteomes" id="UP000676885"/>
    </source>
</evidence>
<name>A0A975M314_9MICC</name>
<comment type="similarity">
    <text evidence="1">Belongs to the short-chain dehydrogenases/reductases (SDR) family.</text>
</comment>
<reference evidence="3 4" key="1">
    <citation type="submission" date="2021-05" db="EMBL/GenBank/DDBJ databases">
        <title>Novel species in genus Arthrobacter.</title>
        <authorList>
            <person name="Zhang G."/>
        </authorList>
    </citation>
    <scope>NUCLEOTIDE SEQUENCE [LARGE SCALE GENOMIC DNA]</scope>
    <source>
        <strain evidence="4">zg-ZUI227</strain>
    </source>
</reference>
<evidence type="ECO:0000256" key="2">
    <source>
        <dbReference type="ARBA" id="ARBA00023002"/>
    </source>
</evidence>
<protein>
    <submittedName>
        <fullName evidence="3">SDR family oxidoreductase</fullName>
    </submittedName>
</protein>
<evidence type="ECO:0000313" key="3">
    <source>
        <dbReference type="EMBL" id="QWC08977.1"/>
    </source>
</evidence>
<organism evidence="3 4">
    <name type="scientific">Arthrobacter jiangjiafuii</name>
    <dbReference type="NCBI Taxonomy" id="2817475"/>
    <lineage>
        <taxon>Bacteria</taxon>
        <taxon>Bacillati</taxon>
        <taxon>Actinomycetota</taxon>
        <taxon>Actinomycetes</taxon>
        <taxon>Micrococcales</taxon>
        <taxon>Micrococcaceae</taxon>
        <taxon>Arthrobacter</taxon>
    </lineage>
</organism>
<dbReference type="PANTHER" id="PTHR24321:SF8">
    <property type="entry name" value="ESTRADIOL 17-BETA-DEHYDROGENASE 8-RELATED"/>
    <property type="match status" value="1"/>
</dbReference>
<gene>
    <name evidence="3" type="ORF">KKR91_10580</name>
</gene>
<dbReference type="CDD" id="cd05233">
    <property type="entry name" value="SDR_c"/>
    <property type="match status" value="1"/>
</dbReference>
<proteinExistence type="inferred from homology"/>
<dbReference type="RefSeq" id="WP_210229377.1">
    <property type="nucleotide sequence ID" value="NZ_CP076022.1"/>
</dbReference>
<dbReference type="InterPro" id="IPR002347">
    <property type="entry name" value="SDR_fam"/>
</dbReference>
<dbReference type="GO" id="GO:0016491">
    <property type="term" value="F:oxidoreductase activity"/>
    <property type="evidence" value="ECO:0007669"/>
    <property type="project" value="UniProtKB-KW"/>
</dbReference>
<dbReference type="KEGG" id="ajg:KKR91_10580"/>
<evidence type="ECO:0000256" key="1">
    <source>
        <dbReference type="ARBA" id="ARBA00006484"/>
    </source>
</evidence>
<dbReference type="AlphaFoldDB" id="A0A975M314"/>
<sequence>MASEVLVIIGMGGMGQAVLRRSGSGRKVLLADFNESLLEASAATALGEGFDVVSQVVDVSSRDSVAALAAAAAELGSVTQVVHTAGLSPVQAPVEAIWKVDLIGVALVLEEFEKVIAPGGAGVVISSMSAYMAGGSIPADVLASLATVPVDDLHLIPFIGGIENPGHAYSIAKRANQVRVQTASLRWGARGARVNSISPGVISTPMGQQELAGESGAQMRAMIEGSGTGRVGTPGDIANAVAFLLGHDASFITGMDLLVDGGAVAAVDTGQRSRVAG</sequence>
<dbReference type="EMBL" id="CP076022">
    <property type="protein sequence ID" value="QWC08977.1"/>
    <property type="molecule type" value="Genomic_DNA"/>
</dbReference>
<keyword evidence="2" id="KW-0560">Oxidoreductase</keyword>
<dbReference type="Pfam" id="PF13561">
    <property type="entry name" value="adh_short_C2"/>
    <property type="match status" value="2"/>
</dbReference>
<dbReference type="PANTHER" id="PTHR24321">
    <property type="entry name" value="DEHYDROGENASES, SHORT CHAIN"/>
    <property type="match status" value="1"/>
</dbReference>